<comment type="cofactor">
    <cofactor evidence="1">
        <name>FAD</name>
        <dbReference type="ChEBI" id="CHEBI:57692"/>
    </cofactor>
</comment>
<evidence type="ECO:0000256" key="6">
    <source>
        <dbReference type="ARBA" id="ARBA00023157"/>
    </source>
</evidence>
<dbReference type="GO" id="GO:0016972">
    <property type="term" value="F:thiol oxidase activity"/>
    <property type="evidence" value="ECO:0007669"/>
    <property type="project" value="UniProtKB-EC"/>
</dbReference>
<keyword evidence="3" id="KW-0285">Flavoprotein</keyword>
<sequence length="205" mass="24280">MFSKPRSTLPPSIRSDNISMMNILSLSRMQRNAQSTFTPAPVQTIKEIPEDPSKKKMKWGEPIWFFFHTIAEKVKPESFSSIRMELLQIITNICKNLPCPYCSQHAITYLANTNINNIQTKEQLIEFFYTFHNEVNQRKGFDLFPRELLHDKYSKANTVNIINYFLIHLLDKSYSIRMIADDFHRKRLVEHIKKWLINNLQHFDS</sequence>
<dbReference type="Gene3D" id="1.20.120.310">
    <property type="entry name" value="ERV/ALR sulfhydryl oxidase domain"/>
    <property type="match status" value="1"/>
</dbReference>
<accession>A0A6C0HI20</accession>
<evidence type="ECO:0000256" key="2">
    <source>
        <dbReference type="ARBA" id="ARBA00012512"/>
    </source>
</evidence>
<evidence type="ECO:0000256" key="3">
    <source>
        <dbReference type="ARBA" id="ARBA00022630"/>
    </source>
</evidence>
<keyword evidence="4" id="KW-0274">FAD</keyword>
<keyword evidence="5" id="KW-0560">Oxidoreductase</keyword>
<dbReference type="EMBL" id="MN739959">
    <property type="protein sequence ID" value="QHT80057.1"/>
    <property type="molecule type" value="Genomic_DNA"/>
</dbReference>
<name>A0A6C0HI20_9ZZZZ</name>
<evidence type="ECO:0000256" key="4">
    <source>
        <dbReference type="ARBA" id="ARBA00022827"/>
    </source>
</evidence>
<dbReference type="AlphaFoldDB" id="A0A6C0HI20"/>
<evidence type="ECO:0000256" key="1">
    <source>
        <dbReference type="ARBA" id="ARBA00001974"/>
    </source>
</evidence>
<dbReference type="Pfam" id="PF04777">
    <property type="entry name" value="Evr1_Alr"/>
    <property type="match status" value="1"/>
</dbReference>
<dbReference type="PROSITE" id="PS51324">
    <property type="entry name" value="ERV_ALR"/>
    <property type="match status" value="1"/>
</dbReference>
<dbReference type="InterPro" id="IPR017905">
    <property type="entry name" value="ERV/ALR_sulphydryl_oxidase"/>
</dbReference>
<evidence type="ECO:0000256" key="5">
    <source>
        <dbReference type="ARBA" id="ARBA00023002"/>
    </source>
</evidence>
<organism evidence="8">
    <name type="scientific">viral metagenome</name>
    <dbReference type="NCBI Taxonomy" id="1070528"/>
    <lineage>
        <taxon>unclassified sequences</taxon>
        <taxon>metagenomes</taxon>
        <taxon>organismal metagenomes</taxon>
    </lineage>
</organism>
<proteinExistence type="predicted"/>
<keyword evidence="6" id="KW-1015">Disulfide bond</keyword>
<evidence type="ECO:0000313" key="8">
    <source>
        <dbReference type="EMBL" id="QHT80057.1"/>
    </source>
</evidence>
<protein>
    <recommendedName>
        <fullName evidence="2">thiol oxidase</fullName>
        <ecNumber evidence="2">1.8.3.2</ecNumber>
    </recommendedName>
</protein>
<reference evidence="8" key="1">
    <citation type="journal article" date="2020" name="Nature">
        <title>Giant virus diversity and host interactions through global metagenomics.</title>
        <authorList>
            <person name="Schulz F."/>
            <person name="Roux S."/>
            <person name="Paez-Espino D."/>
            <person name="Jungbluth S."/>
            <person name="Walsh D.A."/>
            <person name="Denef V.J."/>
            <person name="McMahon K.D."/>
            <person name="Konstantinidis K.T."/>
            <person name="Eloe-Fadrosh E.A."/>
            <person name="Kyrpides N.C."/>
            <person name="Woyke T."/>
        </authorList>
    </citation>
    <scope>NUCLEOTIDE SEQUENCE</scope>
    <source>
        <strain evidence="8">GVMAG-M-3300023184-105</strain>
    </source>
</reference>
<feature type="domain" description="ERV/ALR sulfhydryl oxidase" evidence="7">
    <location>
        <begin position="50"/>
        <end position="153"/>
    </location>
</feature>
<dbReference type="EC" id="1.8.3.2" evidence="2"/>
<dbReference type="InterPro" id="IPR036774">
    <property type="entry name" value="ERV/ALR_sulphydryl_oxid_sf"/>
</dbReference>
<evidence type="ECO:0000259" key="7">
    <source>
        <dbReference type="PROSITE" id="PS51324"/>
    </source>
</evidence>
<dbReference type="SUPFAM" id="SSF69000">
    <property type="entry name" value="FAD-dependent thiol oxidase"/>
    <property type="match status" value="1"/>
</dbReference>